<evidence type="ECO:0000256" key="5">
    <source>
        <dbReference type="SAM" id="Phobius"/>
    </source>
</evidence>
<keyword evidence="3 5" id="KW-1133">Transmembrane helix</keyword>
<dbReference type="OMA" id="YFWWTAS"/>
<evidence type="ECO:0000313" key="8">
    <source>
        <dbReference type="EMBL" id="VDB98681.1"/>
    </source>
</evidence>
<sequence length="256" mass="28963">MEQQHTFKDLFKPSWYIHQMSGWSTSSYILLLFGYLFIAWQTFSAPLNAIAIWTFVAAILGFTTTLAITNTRPLNGVFGLISALIYIVVAIHAKNPSDAILQGVYIVLLDIPVLISPNWAIDVEKKVRKISEVGARNEKHDSSYWYKMFSVVFFAAWIVLYFFEIYITKTPRPIIDSFTAAIGITGALLTTLRFSESYYFWIIQGAAQVALWGVTAVQGDASLVLFFTYMLYLANDAVALLDKKIAWFHHTVKTSN</sequence>
<dbReference type="AlphaFoldDB" id="A0A483BG05"/>
<dbReference type="Proteomes" id="UP000294726">
    <property type="component" value="Chromosome"/>
</dbReference>
<keyword evidence="4 5" id="KW-0472">Membrane</keyword>
<reference evidence="7 9" key="1">
    <citation type="journal article" date="2016" name="BMC Genomics">
        <title>Consensus pan-genome assembly of the specialised wine bacterium Oenococcus oeni.</title>
        <authorList>
            <person name="Sternes P.R."/>
            <person name="Borneman A.R."/>
        </authorList>
    </citation>
    <scope>NUCLEOTIDE SEQUENCE [LARGE SCALE GENOMIC DNA]</scope>
    <source>
        <strain evidence="7 9">AWRIB661</strain>
    </source>
</reference>
<evidence type="ECO:0000256" key="2">
    <source>
        <dbReference type="ARBA" id="ARBA00022692"/>
    </source>
</evidence>
<feature type="transmembrane region" description="Helical" evidence="5">
    <location>
        <begin position="49"/>
        <end position="69"/>
    </location>
</feature>
<feature type="transmembrane region" description="Helical" evidence="5">
    <location>
        <begin position="21"/>
        <end position="43"/>
    </location>
</feature>
<dbReference type="EMBL" id="LR031358">
    <property type="protein sequence ID" value="VDB98681.1"/>
    <property type="molecule type" value="Genomic_DNA"/>
</dbReference>
<gene>
    <name evidence="7" type="ORF">ATX59_06835</name>
    <name evidence="6" type="ORF">GA838_01815</name>
    <name evidence="8" type="ORF">OENI_1406</name>
</gene>
<dbReference type="Proteomes" id="UP000181728">
    <property type="component" value="Unassembled WGS sequence"/>
</dbReference>
<organism evidence="6 11">
    <name type="scientific">Oenococcus oeni</name>
    <name type="common">Leuconostoc oenos</name>
    <dbReference type="NCBI Taxonomy" id="1247"/>
    <lineage>
        <taxon>Bacteria</taxon>
        <taxon>Bacillati</taxon>
        <taxon>Bacillota</taxon>
        <taxon>Bacilli</taxon>
        <taxon>Lactobacillales</taxon>
        <taxon>Lactobacillaceae</taxon>
        <taxon>Oenococcus</taxon>
    </lineage>
</organism>
<dbReference type="EMBL" id="MLOK01000047">
    <property type="protein sequence ID" value="OIM20813.1"/>
    <property type="molecule type" value="Genomic_DNA"/>
</dbReference>
<reference evidence="8 10" key="2">
    <citation type="submission" date="2018-08" db="EMBL/GenBank/DDBJ databases">
        <authorList>
            <person name="Lorentzen P. G. S. M."/>
        </authorList>
    </citation>
    <scope>NUCLEOTIDE SEQUENCE [LARGE SCALE GENOMIC DNA]</scope>
    <source>
        <strain evidence="8 10">CRBO_1381</strain>
    </source>
</reference>
<reference evidence="6" key="3">
    <citation type="submission" date="2019-10" db="EMBL/GenBank/DDBJ databases">
        <title>Malate fermentation in French cider.</title>
        <authorList>
            <person name="Cousin F.J."/>
            <person name="Medina Fernandez S."/>
            <person name="Misery B."/>
            <person name="Laplace J.-M."/>
            <person name="Cretenet M."/>
        </authorList>
    </citation>
    <scope>NUCLEOTIDE SEQUENCE</scope>
    <source>
        <strain evidence="6">UCMA15129</strain>
    </source>
</reference>
<evidence type="ECO:0000313" key="7">
    <source>
        <dbReference type="EMBL" id="OIM20813.1"/>
    </source>
</evidence>
<protein>
    <submittedName>
        <fullName evidence="6">Nicotinamide mononucleotide transporter</fullName>
    </submittedName>
</protein>
<dbReference type="Proteomes" id="UP001281024">
    <property type="component" value="Unassembled WGS sequence"/>
</dbReference>
<name>A0A483BG05_OENOE</name>
<dbReference type="EMBL" id="WERV01000001">
    <property type="protein sequence ID" value="MDV7714519.1"/>
    <property type="molecule type" value="Genomic_DNA"/>
</dbReference>
<feature type="transmembrane region" description="Helical" evidence="5">
    <location>
        <begin position="76"/>
        <end position="93"/>
    </location>
</feature>
<evidence type="ECO:0000256" key="3">
    <source>
        <dbReference type="ARBA" id="ARBA00022989"/>
    </source>
</evidence>
<dbReference type="GO" id="GO:0034257">
    <property type="term" value="F:nicotinamide riboside transmembrane transporter activity"/>
    <property type="evidence" value="ECO:0007669"/>
    <property type="project" value="InterPro"/>
</dbReference>
<proteinExistence type="predicted"/>
<evidence type="ECO:0000256" key="4">
    <source>
        <dbReference type="ARBA" id="ARBA00023136"/>
    </source>
</evidence>
<keyword evidence="2 5" id="KW-0812">Transmembrane</keyword>
<dbReference type="GO" id="GO:0016020">
    <property type="term" value="C:membrane"/>
    <property type="evidence" value="ECO:0007669"/>
    <property type="project" value="UniProtKB-SubCell"/>
</dbReference>
<evidence type="ECO:0000313" key="11">
    <source>
        <dbReference type="Proteomes" id="UP001281024"/>
    </source>
</evidence>
<feature type="transmembrane region" description="Helical" evidence="5">
    <location>
        <begin position="144"/>
        <end position="167"/>
    </location>
</feature>
<evidence type="ECO:0000256" key="1">
    <source>
        <dbReference type="ARBA" id="ARBA00004141"/>
    </source>
</evidence>
<feature type="transmembrane region" description="Helical" evidence="5">
    <location>
        <begin position="99"/>
        <end position="121"/>
    </location>
</feature>
<feature type="transmembrane region" description="Helical" evidence="5">
    <location>
        <begin position="173"/>
        <end position="191"/>
    </location>
</feature>
<dbReference type="NCBIfam" id="TIGR01528">
    <property type="entry name" value="NMN_trans_PnuC"/>
    <property type="match status" value="1"/>
</dbReference>
<evidence type="ECO:0000313" key="10">
    <source>
        <dbReference type="Proteomes" id="UP000294726"/>
    </source>
</evidence>
<dbReference type="Pfam" id="PF04973">
    <property type="entry name" value="NMN_transporter"/>
    <property type="match status" value="1"/>
</dbReference>
<evidence type="ECO:0000313" key="9">
    <source>
        <dbReference type="Proteomes" id="UP000181728"/>
    </source>
</evidence>
<comment type="subcellular location">
    <subcellularLocation>
        <location evidence="1">Membrane</location>
        <topology evidence="1">Multi-pass membrane protein</topology>
    </subcellularLocation>
</comment>
<dbReference type="GeneID" id="75066293"/>
<accession>A0A483BG05</accession>
<dbReference type="RefSeq" id="WP_002821742.1">
    <property type="nucleotide sequence ID" value="NZ_CP027431.1"/>
</dbReference>
<dbReference type="InterPro" id="IPR006419">
    <property type="entry name" value="NMN_transpt_PnuC"/>
</dbReference>
<evidence type="ECO:0000313" key="6">
    <source>
        <dbReference type="EMBL" id="MDV7714519.1"/>
    </source>
</evidence>